<dbReference type="SUPFAM" id="SSF51556">
    <property type="entry name" value="Metallo-dependent hydrolases"/>
    <property type="match status" value="1"/>
</dbReference>
<dbReference type="InterPro" id="IPR032466">
    <property type="entry name" value="Metal_Hydrolase"/>
</dbReference>
<dbReference type="PANTHER" id="PTHR10443:SF12">
    <property type="entry name" value="DIPEPTIDASE"/>
    <property type="match status" value="1"/>
</dbReference>
<gene>
    <name evidence="1" type="ORF">GCM10011320_58320</name>
</gene>
<dbReference type="Gene3D" id="3.20.20.140">
    <property type="entry name" value="Metal-dependent hydrolases"/>
    <property type="match status" value="1"/>
</dbReference>
<dbReference type="PROSITE" id="PS51365">
    <property type="entry name" value="RENAL_DIPEPTIDASE_2"/>
    <property type="match status" value="1"/>
</dbReference>
<dbReference type="GO" id="GO:0006508">
    <property type="term" value="P:proteolysis"/>
    <property type="evidence" value="ECO:0007669"/>
    <property type="project" value="InterPro"/>
</dbReference>
<dbReference type="AlphaFoldDB" id="A0A917P0V8"/>
<dbReference type="PANTHER" id="PTHR10443">
    <property type="entry name" value="MICROSOMAL DIPEPTIDASE"/>
    <property type="match status" value="1"/>
</dbReference>
<organism evidence="1 2">
    <name type="scientific">Neoroseomonas lacus</name>
    <dbReference type="NCBI Taxonomy" id="287609"/>
    <lineage>
        <taxon>Bacteria</taxon>
        <taxon>Pseudomonadati</taxon>
        <taxon>Pseudomonadota</taxon>
        <taxon>Alphaproteobacteria</taxon>
        <taxon>Acetobacterales</taxon>
        <taxon>Acetobacteraceae</taxon>
        <taxon>Neoroseomonas</taxon>
    </lineage>
</organism>
<proteinExistence type="predicted"/>
<dbReference type="RefSeq" id="WP_229681675.1">
    <property type="nucleotide sequence ID" value="NZ_BMKW01000025.1"/>
</dbReference>
<sequence length="337" mass="37506">MVSVDDVARLHRDAILIDDVCPLLADRRYVDWYREGGFTAVAPTVAIYENAWQTVKELGAWHAYVARNSPCVIIRRAADIEAAKREGKLGLILHFQNTDPVENDLNLINAYKELGVGVMQLCYNVQNRVGAGATERDDRGLSVFGDAFIARCNEARVIIDCSHTGRQTTLDAIAASERPVIISHANPKGVFDCPRNIDDVQIRAIADKGGVIGVVGFPQFLGNETRPTLDRYIDHIAYLINVAGAEHVCLGIDYFRYQHPVATEQDARAMYDAAIASGKWTPDAYPPPPYYYPAGIETPRTMLNLTRGLVARGFDEPTIRRIYGQNLLRVYREVWGG</sequence>
<protein>
    <submittedName>
        <fullName evidence="1">Dipeptidase</fullName>
    </submittedName>
</protein>
<name>A0A917P0V8_9PROT</name>
<keyword evidence="2" id="KW-1185">Reference proteome</keyword>
<evidence type="ECO:0000313" key="1">
    <source>
        <dbReference type="EMBL" id="GGJ43145.1"/>
    </source>
</evidence>
<evidence type="ECO:0000313" key="2">
    <source>
        <dbReference type="Proteomes" id="UP000661507"/>
    </source>
</evidence>
<comment type="caution">
    <text evidence="1">The sequence shown here is derived from an EMBL/GenBank/DDBJ whole genome shotgun (WGS) entry which is preliminary data.</text>
</comment>
<dbReference type="GO" id="GO:0070573">
    <property type="term" value="F:metallodipeptidase activity"/>
    <property type="evidence" value="ECO:0007669"/>
    <property type="project" value="InterPro"/>
</dbReference>
<reference evidence="1" key="2">
    <citation type="submission" date="2020-09" db="EMBL/GenBank/DDBJ databases">
        <authorList>
            <person name="Sun Q."/>
            <person name="Zhou Y."/>
        </authorList>
    </citation>
    <scope>NUCLEOTIDE SEQUENCE</scope>
    <source>
        <strain evidence="1">CGMCC 1.3617</strain>
    </source>
</reference>
<dbReference type="Pfam" id="PF01244">
    <property type="entry name" value="Peptidase_M19"/>
    <property type="match status" value="1"/>
</dbReference>
<dbReference type="InterPro" id="IPR008257">
    <property type="entry name" value="Pept_M19"/>
</dbReference>
<reference evidence="1" key="1">
    <citation type="journal article" date="2014" name="Int. J. Syst. Evol. Microbiol.">
        <title>Complete genome sequence of Corynebacterium casei LMG S-19264T (=DSM 44701T), isolated from a smear-ripened cheese.</title>
        <authorList>
            <consortium name="US DOE Joint Genome Institute (JGI-PGF)"/>
            <person name="Walter F."/>
            <person name="Albersmeier A."/>
            <person name="Kalinowski J."/>
            <person name="Ruckert C."/>
        </authorList>
    </citation>
    <scope>NUCLEOTIDE SEQUENCE</scope>
    <source>
        <strain evidence="1">CGMCC 1.3617</strain>
    </source>
</reference>
<dbReference type="Proteomes" id="UP000661507">
    <property type="component" value="Unassembled WGS sequence"/>
</dbReference>
<dbReference type="EMBL" id="BMKW01000025">
    <property type="protein sequence ID" value="GGJ43145.1"/>
    <property type="molecule type" value="Genomic_DNA"/>
</dbReference>
<accession>A0A917P0V8</accession>